<proteinExistence type="predicted"/>
<gene>
    <name evidence="2" type="ORF">RCL2_003025800</name>
    <name evidence="1" type="ORF">RclHR1_22290005</name>
</gene>
<evidence type="ECO:0000313" key="1">
    <source>
        <dbReference type="EMBL" id="GBB93774.1"/>
    </source>
</evidence>
<comment type="caution">
    <text evidence="1">The sequence shown here is derived from an EMBL/GenBank/DDBJ whole genome shotgun (WGS) entry which is preliminary data.</text>
</comment>
<dbReference type="EMBL" id="BLAL01000338">
    <property type="protein sequence ID" value="GET03957.1"/>
    <property type="molecule type" value="Genomic_DNA"/>
</dbReference>
<dbReference type="Proteomes" id="UP000247702">
    <property type="component" value="Unassembled WGS sequence"/>
</dbReference>
<dbReference type="Proteomes" id="UP000615446">
    <property type="component" value="Unassembled WGS sequence"/>
</dbReference>
<evidence type="ECO:0000313" key="3">
    <source>
        <dbReference type="Proteomes" id="UP000247702"/>
    </source>
</evidence>
<accession>A0A2Z6R7Q3</accession>
<reference evidence="1 3" key="1">
    <citation type="submission" date="2017-11" db="EMBL/GenBank/DDBJ databases">
        <title>The genome of Rhizophagus clarus HR1 reveals common genetic basis of auxotrophy among arbuscular mycorrhizal fungi.</title>
        <authorList>
            <person name="Kobayashi Y."/>
        </authorList>
    </citation>
    <scope>NUCLEOTIDE SEQUENCE [LARGE SCALE GENOMIC DNA]</scope>
    <source>
        <strain evidence="1 3">HR1</strain>
    </source>
</reference>
<keyword evidence="3" id="KW-1185">Reference proteome</keyword>
<sequence length="126" mass="14925">MPFHLAVTGSSDSGKTTMLINLLIEDAKVKKNETQYILCDEIVFISRYLDEPKWQIVKDFFNNDENVIFRAIPYYQIPDVEDFDSEIATIVIFKDLIDAPKNIQEKIIGYFIHRRYHQKIFLEDIY</sequence>
<organism evidence="1 3">
    <name type="scientific">Rhizophagus clarus</name>
    <dbReference type="NCBI Taxonomy" id="94130"/>
    <lineage>
        <taxon>Eukaryota</taxon>
        <taxon>Fungi</taxon>
        <taxon>Fungi incertae sedis</taxon>
        <taxon>Mucoromycota</taxon>
        <taxon>Glomeromycotina</taxon>
        <taxon>Glomeromycetes</taxon>
        <taxon>Glomerales</taxon>
        <taxon>Glomeraceae</taxon>
        <taxon>Rhizophagus</taxon>
    </lineage>
</organism>
<evidence type="ECO:0000313" key="2">
    <source>
        <dbReference type="EMBL" id="GET03957.1"/>
    </source>
</evidence>
<name>A0A2Z6R7Q3_9GLOM</name>
<dbReference type="EMBL" id="BEXD01001368">
    <property type="protein sequence ID" value="GBB93774.1"/>
    <property type="molecule type" value="Genomic_DNA"/>
</dbReference>
<reference evidence="2" key="2">
    <citation type="submission" date="2019-10" db="EMBL/GenBank/DDBJ databases">
        <title>Conservation and host-specific expression of non-tandemly repeated heterogenous ribosome RNA gene in arbuscular mycorrhizal fungi.</title>
        <authorList>
            <person name="Maeda T."/>
            <person name="Kobayashi Y."/>
            <person name="Nakagawa T."/>
            <person name="Ezawa T."/>
            <person name="Yamaguchi K."/>
            <person name="Bino T."/>
            <person name="Nishimoto Y."/>
            <person name="Shigenobu S."/>
            <person name="Kawaguchi M."/>
        </authorList>
    </citation>
    <scope>NUCLEOTIDE SEQUENCE</scope>
    <source>
        <strain evidence="2">HR1</strain>
    </source>
</reference>
<dbReference type="AlphaFoldDB" id="A0A2Z6R7Q3"/>
<protein>
    <submittedName>
        <fullName evidence="1">Uncharacterized protein</fullName>
    </submittedName>
</protein>